<protein>
    <submittedName>
        <fullName evidence="1">Nitrous oxide reductase accessory protein NosL</fullName>
    </submittedName>
</protein>
<dbReference type="EMBL" id="JALBWM010000130">
    <property type="protein sequence ID" value="MCO1336389.1"/>
    <property type="molecule type" value="Genomic_DNA"/>
</dbReference>
<dbReference type="Gene3D" id="3.30.70.2050">
    <property type="match status" value="1"/>
</dbReference>
<gene>
    <name evidence="1" type="ORF">MO867_18815</name>
</gene>
<sequence length="176" mass="19706">MRYLLTNIFPVRGLLVLLVSIALLVSCTKDKQVTMVQQVVAIESGEECHLCGMIIANYPGPKGQLFSKGIVGNLKFCSTRDMFAFIVDPENRHNVQKAFVHDMAVTPWDHPDEETYVDARKAWYVIGHSKQGSMGATLASFAREQDAWNFADAEGGEVLDYDQINLQALVSMTRRH</sequence>
<dbReference type="AlphaFoldDB" id="A0A9X2J7B4"/>
<accession>A0A9X2J7B4</accession>
<dbReference type="Proteomes" id="UP001139028">
    <property type="component" value="Unassembled WGS sequence"/>
</dbReference>
<dbReference type="RefSeq" id="WP_252472012.1">
    <property type="nucleotide sequence ID" value="NZ_JALBWM010000130.1"/>
</dbReference>
<comment type="caution">
    <text evidence="1">The sequence shown here is derived from an EMBL/GenBank/DDBJ whole genome shotgun (WGS) entry which is preliminary data.</text>
</comment>
<dbReference type="InterPro" id="IPR008719">
    <property type="entry name" value="N2O_reductase_NosL"/>
</dbReference>
<evidence type="ECO:0000313" key="1">
    <source>
        <dbReference type="EMBL" id="MCO1336389.1"/>
    </source>
</evidence>
<evidence type="ECO:0000313" key="2">
    <source>
        <dbReference type="Proteomes" id="UP001139028"/>
    </source>
</evidence>
<dbReference type="PANTHER" id="PTHR41247">
    <property type="entry name" value="HTH-TYPE TRANSCRIPTIONAL REPRESSOR YCNK"/>
    <property type="match status" value="1"/>
</dbReference>
<proteinExistence type="predicted"/>
<dbReference type="Gene3D" id="3.30.70.2060">
    <property type="match status" value="1"/>
</dbReference>
<reference evidence="1" key="1">
    <citation type="journal article" date="2022" name="Arch. Microbiol.">
        <title>Microbulbifer okhotskensis sp. nov., isolated from a deep bottom sediment of the Okhotsk Sea.</title>
        <authorList>
            <person name="Romanenko L."/>
            <person name="Kurilenko V."/>
            <person name="Otstavnykh N."/>
            <person name="Velansky P."/>
            <person name="Isaeva M."/>
            <person name="Mikhailov V."/>
        </authorList>
    </citation>
    <scope>NUCLEOTIDE SEQUENCE</scope>
    <source>
        <strain evidence="1">OS29</strain>
    </source>
</reference>
<organism evidence="1 2">
    <name type="scientific">Microbulbifer okhotskensis</name>
    <dbReference type="NCBI Taxonomy" id="2926617"/>
    <lineage>
        <taxon>Bacteria</taxon>
        <taxon>Pseudomonadati</taxon>
        <taxon>Pseudomonadota</taxon>
        <taxon>Gammaproteobacteria</taxon>
        <taxon>Cellvibrionales</taxon>
        <taxon>Microbulbiferaceae</taxon>
        <taxon>Microbulbifer</taxon>
    </lineage>
</organism>
<dbReference type="Pfam" id="PF05573">
    <property type="entry name" value="NosL"/>
    <property type="match status" value="1"/>
</dbReference>
<name>A0A9X2J7B4_9GAMM</name>
<keyword evidence="2" id="KW-1185">Reference proteome</keyword>
<dbReference type="PROSITE" id="PS51257">
    <property type="entry name" value="PROKAR_LIPOPROTEIN"/>
    <property type="match status" value="1"/>
</dbReference>
<dbReference type="PANTHER" id="PTHR41247:SF1">
    <property type="entry name" value="HTH-TYPE TRANSCRIPTIONAL REPRESSOR YCNK"/>
    <property type="match status" value="1"/>
</dbReference>
<dbReference type="SUPFAM" id="SSF160387">
    <property type="entry name" value="NosL/MerB-like"/>
    <property type="match status" value="1"/>
</dbReference>